<dbReference type="Gene3D" id="1.10.10.60">
    <property type="entry name" value="Homeodomain-like"/>
    <property type="match status" value="1"/>
</dbReference>
<dbReference type="Pfam" id="PF02311">
    <property type="entry name" value="AraC_binding"/>
    <property type="match status" value="1"/>
</dbReference>
<accession>A0A929KYR2</accession>
<dbReference type="InterPro" id="IPR020449">
    <property type="entry name" value="Tscrpt_reg_AraC-type_HTH"/>
</dbReference>
<keyword evidence="6" id="KW-1185">Reference proteome</keyword>
<protein>
    <submittedName>
        <fullName evidence="5">Helix-turn-helix domain-containing protein</fullName>
    </submittedName>
</protein>
<dbReference type="SUPFAM" id="SSF46689">
    <property type="entry name" value="Homeodomain-like"/>
    <property type="match status" value="1"/>
</dbReference>
<keyword evidence="2" id="KW-0238">DNA-binding</keyword>
<evidence type="ECO:0000313" key="6">
    <source>
        <dbReference type="Proteomes" id="UP000622475"/>
    </source>
</evidence>
<dbReference type="AlphaFoldDB" id="A0A929KYR2"/>
<sequence>MNKRFPVYDICSLSDAQDEDILVSRFAPYLQVHQNLKLPHKHNFYHLVLFTEGGGTHAIDFEQYPVLPYQIYFMIPGQAHSWSFEEHVDGYVINFSVPFLESFLLKHDHLEQYSFFNGIPDRSVINIPEAFRASIIDLFENILQEAAQPQQQTTDMVRTLLLQLFIKVGRIVGPRQTPSVTGYNYTLLKNFQKLVEANYHILKLPKQYAELLFITPNHLNALSNNLLQKPAGEVIRERVALEAKRLLINFDLTITEIAQRLNFADNSYFSKFFKKQAGLSPEEFRNKIKNATI</sequence>
<evidence type="ECO:0000256" key="2">
    <source>
        <dbReference type="ARBA" id="ARBA00023125"/>
    </source>
</evidence>
<organism evidence="5 6">
    <name type="scientific">Mucilaginibacter myungsuensis</name>
    <dbReference type="NCBI Taxonomy" id="649104"/>
    <lineage>
        <taxon>Bacteria</taxon>
        <taxon>Pseudomonadati</taxon>
        <taxon>Bacteroidota</taxon>
        <taxon>Sphingobacteriia</taxon>
        <taxon>Sphingobacteriales</taxon>
        <taxon>Sphingobacteriaceae</taxon>
        <taxon>Mucilaginibacter</taxon>
    </lineage>
</organism>
<reference evidence="5" key="1">
    <citation type="submission" date="2020-10" db="EMBL/GenBank/DDBJ databases">
        <title>Mucilaginibacter mali sp. nov., isolated from rhizosphere soil of apple orchard.</title>
        <authorList>
            <person name="Lee J.-S."/>
            <person name="Kim H.S."/>
            <person name="Kim J.-S."/>
        </authorList>
    </citation>
    <scope>NUCLEOTIDE SEQUENCE</scope>
    <source>
        <strain evidence="5">KCTC 22746</strain>
    </source>
</reference>
<dbReference type="PANTHER" id="PTHR43280">
    <property type="entry name" value="ARAC-FAMILY TRANSCRIPTIONAL REGULATOR"/>
    <property type="match status" value="1"/>
</dbReference>
<dbReference type="SUPFAM" id="SSF51215">
    <property type="entry name" value="Regulatory protein AraC"/>
    <property type="match status" value="1"/>
</dbReference>
<dbReference type="RefSeq" id="WP_194112163.1">
    <property type="nucleotide sequence ID" value="NZ_JADFFL010000005.1"/>
</dbReference>
<dbReference type="PANTHER" id="PTHR43280:SF32">
    <property type="entry name" value="TRANSCRIPTIONAL REGULATORY PROTEIN"/>
    <property type="match status" value="1"/>
</dbReference>
<feature type="domain" description="HTH araC/xylS-type" evidence="4">
    <location>
        <begin position="189"/>
        <end position="287"/>
    </location>
</feature>
<dbReference type="InterPro" id="IPR003313">
    <property type="entry name" value="AraC-bd"/>
</dbReference>
<dbReference type="InterPro" id="IPR018060">
    <property type="entry name" value="HTH_AraC"/>
</dbReference>
<evidence type="ECO:0000259" key="4">
    <source>
        <dbReference type="PROSITE" id="PS01124"/>
    </source>
</evidence>
<keyword evidence="1" id="KW-0805">Transcription regulation</keyword>
<gene>
    <name evidence="5" type="ORF">IRJ16_13600</name>
</gene>
<name>A0A929KYR2_9SPHI</name>
<dbReference type="GO" id="GO:0043565">
    <property type="term" value="F:sequence-specific DNA binding"/>
    <property type="evidence" value="ECO:0007669"/>
    <property type="project" value="InterPro"/>
</dbReference>
<dbReference type="GO" id="GO:0003700">
    <property type="term" value="F:DNA-binding transcription factor activity"/>
    <property type="evidence" value="ECO:0007669"/>
    <property type="project" value="InterPro"/>
</dbReference>
<comment type="caution">
    <text evidence="5">The sequence shown here is derived from an EMBL/GenBank/DDBJ whole genome shotgun (WGS) entry which is preliminary data.</text>
</comment>
<dbReference type="InterPro" id="IPR037923">
    <property type="entry name" value="HTH-like"/>
</dbReference>
<dbReference type="SMART" id="SM00342">
    <property type="entry name" value="HTH_ARAC"/>
    <property type="match status" value="1"/>
</dbReference>
<evidence type="ECO:0000313" key="5">
    <source>
        <dbReference type="EMBL" id="MBE9662923.1"/>
    </source>
</evidence>
<evidence type="ECO:0000256" key="1">
    <source>
        <dbReference type="ARBA" id="ARBA00023015"/>
    </source>
</evidence>
<dbReference type="PRINTS" id="PR00032">
    <property type="entry name" value="HTHARAC"/>
</dbReference>
<keyword evidence="3" id="KW-0804">Transcription</keyword>
<proteinExistence type="predicted"/>
<dbReference type="Pfam" id="PF12833">
    <property type="entry name" value="HTH_18"/>
    <property type="match status" value="1"/>
</dbReference>
<dbReference type="PROSITE" id="PS01124">
    <property type="entry name" value="HTH_ARAC_FAMILY_2"/>
    <property type="match status" value="1"/>
</dbReference>
<dbReference type="EMBL" id="JADFFL010000005">
    <property type="protein sequence ID" value="MBE9662923.1"/>
    <property type="molecule type" value="Genomic_DNA"/>
</dbReference>
<dbReference type="InterPro" id="IPR009057">
    <property type="entry name" value="Homeodomain-like_sf"/>
</dbReference>
<evidence type="ECO:0000256" key="3">
    <source>
        <dbReference type="ARBA" id="ARBA00023163"/>
    </source>
</evidence>
<dbReference type="Proteomes" id="UP000622475">
    <property type="component" value="Unassembled WGS sequence"/>
</dbReference>